<keyword evidence="3 11" id="KW-0813">Transport</keyword>
<comment type="subunit">
    <text evidence="11">F-type ATPases have 2 components, CF(1) - the catalytic core - and CF(0) - the membrane proton channel. CF(1) and CF(0) have multiple subunits.</text>
</comment>
<dbReference type="GO" id="GO:0065003">
    <property type="term" value="P:protein-containing complex assembly"/>
    <property type="evidence" value="ECO:0007669"/>
    <property type="project" value="EnsemblFungi"/>
</dbReference>
<evidence type="ECO:0000256" key="11">
    <source>
        <dbReference type="RuleBase" id="RU367005"/>
    </source>
</evidence>
<evidence type="ECO:0000313" key="13">
    <source>
        <dbReference type="Proteomes" id="UP000006310"/>
    </source>
</evidence>
<comment type="similarity">
    <text evidence="2 11">Belongs to the ATPase e subunit family.</text>
</comment>
<evidence type="ECO:0000256" key="2">
    <source>
        <dbReference type="ARBA" id="ARBA00007333"/>
    </source>
</evidence>
<keyword evidence="9" id="KW-0472">Membrane</keyword>
<dbReference type="GeneID" id="34525322"/>
<proteinExistence type="inferred from homology"/>
<dbReference type="OrthoDB" id="2125027at2759"/>
<evidence type="ECO:0000256" key="7">
    <source>
        <dbReference type="ARBA" id="ARBA00023065"/>
    </source>
</evidence>
<sequence>MSTANVLRYSALGLGVFVGLKNDLGFRSAAKSKKEEEKYQQKVKLVEEARGEWKKLHPPAVVPTSGAAQVNLDDPNFDFGKYIDGVLGSLKST</sequence>
<keyword evidence="10 11" id="KW-0066">ATP synthesis</keyword>
<accession>J7RX64</accession>
<keyword evidence="7 11" id="KW-0406">Ion transport</keyword>
<evidence type="ECO:0000256" key="3">
    <source>
        <dbReference type="ARBA" id="ARBA00022448"/>
    </source>
</evidence>
<dbReference type="GO" id="GO:0046933">
    <property type="term" value="F:proton-transporting ATP synthase activity, rotational mechanism"/>
    <property type="evidence" value="ECO:0007669"/>
    <property type="project" value="EnsemblFungi"/>
</dbReference>
<dbReference type="Pfam" id="PF05680">
    <property type="entry name" value="ATP-synt_E"/>
    <property type="match status" value="1"/>
</dbReference>
<organism evidence="12 13">
    <name type="scientific">Huiozyma naganishii (strain ATCC MYA-139 / BCRC 22969 / CBS 8797 / KCTC 17520 / NBRC 10181 / NCYC 3082 / Yp74L-3)</name>
    <name type="common">Yeast</name>
    <name type="synonym">Kazachstania naganishii</name>
    <dbReference type="NCBI Taxonomy" id="1071383"/>
    <lineage>
        <taxon>Eukaryota</taxon>
        <taxon>Fungi</taxon>
        <taxon>Dikarya</taxon>
        <taxon>Ascomycota</taxon>
        <taxon>Saccharomycotina</taxon>
        <taxon>Saccharomycetes</taxon>
        <taxon>Saccharomycetales</taxon>
        <taxon>Saccharomycetaceae</taxon>
        <taxon>Huiozyma</taxon>
    </lineage>
</organism>
<comment type="subcellular location">
    <subcellularLocation>
        <location evidence="1 11">Mitochondrion inner membrane</location>
    </subcellularLocation>
</comment>
<keyword evidence="8 11" id="KW-0496">Mitochondrion</keyword>
<evidence type="ECO:0000256" key="1">
    <source>
        <dbReference type="ARBA" id="ARBA00004273"/>
    </source>
</evidence>
<keyword evidence="4 11" id="KW-0138">CF(0)</keyword>
<protein>
    <recommendedName>
        <fullName evidence="11">ATP synthase F(0) complex subunit e, mitochondrial</fullName>
    </recommendedName>
</protein>
<evidence type="ECO:0000256" key="5">
    <source>
        <dbReference type="ARBA" id="ARBA00022781"/>
    </source>
</evidence>
<dbReference type="EMBL" id="HE978316">
    <property type="protein sequence ID" value="CCK69642.1"/>
    <property type="molecule type" value="Genomic_DNA"/>
</dbReference>
<dbReference type="RefSeq" id="XP_022463888.1">
    <property type="nucleotide sequence ID" value="XM_022607276.1"/>
</dbReference>
<dbReference type="GO" id="GO:0005198">
    <property type="term" value="F:structural molecule activity"/>
    <property type="evidence" value="ECO:0007669"/>
    <property type="project" value="EnsemblFungi"/>
</dbReference>
<evidence type="ECO:0000313" key="12">
    <source>
        <dbReference type="EMBL" id="CCK69642.1"/>
    </source>
</evidence>
<keyword evidence="6 11" id="KW-0999">Mitochondrion inner membrane</keyword>
<dbReference type="eggNOG" id="ENOG502SDS3">
    <property type="taxonomic scope" value="Eukaryota"/>
</dbReference>
<comment type="function">
    <text evidence="11">Subunit e, of the mitochondrial membrane ATP synthase complex (F(1)F(0) ATP synthase or Complex V) that produces ATP from ADP in the presence of a proton gradient across the membrane which is generated by electron transport complexes of the respiratory chain. ATP synthase complex consist of a soluble F(1) head domain - the catalytic core - and a membrane F(1) domain - the membrane proton channel. These two domains are linked by a central stalk rotating inside the F(1) region and a stationary peripheral stalk. During catalysis, ATP synthesis in the catalytic domain of F(1) is coupled via a rotary mechanism of the central stalk subunits to proton translocation. In vivo, can only synthesize ATP although its ATP hydrolase activity can be activated artificially in vitro. Part of the complex F(0) domain.</text>
</comment>
<dbReference type="STRING" id="1071383.J7RX64"/>
<evidence type="ECO:0000256" key="10">
    <source>
        <dbReference type="ARBA" id="ARBA00023310"/>
    </source>
</evidence>
<dbReference type="KEGG" id="kng:KNAG_0C05440"/>
<keyword evidence="13" id="KW-1185">Reference proteome</keyword>
<dbReference type="GO" id="GO:0042407">
    <property type="term" value="P:cristae formation"/>
    <property type="evidence" value="ECO:0007669"/>
    <property type="project" value="EnsemblFungi"/>
</dbReference>
<dbReference type="InterPro" id="IPR008386">
    <property type="entry name" value="ATP_synth_F0_esu_mt"/>
</dbReference>
<keyword evidence="5 11" id="KW-0375">Hydrogen ion transport</keyword>
<dbReference type="GO" id="GO:0005743">
    <property type="term" value="C:mitochondrial inner membrane"/>
    <property type="evidence" value="ECO:0007669"/>
    <property type="project" value="UniProtKB-SubCell"/>
</dbReference>
<name>J7RX64_HUIN7</name>
<dbReference type="Proteomes" id="UP000006310">
    <property type="component" value="Chromosome 3"/>
</dbReference>
<evidence type="ECO:0000256" key="9">
    <source>
        <dbReference type="ARBA" id="ARBA00023136"/>
    </source>
</evidence>
<reference evidence="12 13" key="1">
    <citation type="journal article" date="2011" name="Proc. Natl. Acad. Sci. U.S.A.">
        <title>Evolutionary erosion of yeast sex chromosomes by mating-type switching accidents.</title>
        <authorList>
            <person name="Gordon J.L."/>
            <person name="Armisen D."/>
            <person name="Proux-Wera E."/>
            <person name="Oheigeartaigh S.S."/>
            <person name="Byrne K.P."/>
            <person name="Wolfe K.H."/>
        </authorList>
    </citation>
    <scope>NUCLEOTIDE SEQUENCE [LARGE SCALE GENOMIC DNA]</scope>
    <source>
        <strain evidence="13">ATCC MYA-139 / BCRC 22969 / CBS 8797 / CCRC 22969 / KCTC 17520 / NBRC 10181 / NCYC 3082</strain>
    </source>
</reference>
<dbReference type="GO" id="GO:0045259">
    <property type="term" value="C:proton-transporting ATP synthase complex"/>
    <property type="evidence" value="ECO:0007669"/>
    <property type="project" value="UniProtKB-UniRule"/>
</dbReference>
<dbReference type="HOGENOM" id="CLU_159435_1_0_1"/>
<evidence type="ECO:0000256" key="8">
    <source>
        <dbReference type="ARBA" id="ARBA00023128"/>
    </source>
</evidence>
<dbReference type="AlphaFoldDB" id="J7RX64"/>
<dbReference type="OMA" id="WARDHPS"/>
<evidence type="ECO:0000256" key="6">
    <source>
        <dbReference type="ARBA" id="ARBA00022792"/>
    </source>
</evidence>
<gene>
    <name evidence="12" type="primary">KNAG0C05440</name>
    <name evidence="12" type="ordered locus">KNAG_0C05440</name>
</gene>
<evidence type="ECO:0000256" key="4">
    <source>
        <dbReference type="ARBA" id="ARBA00022547"/>
    </source>
</evidence>
<reference evidence="13" key="2">
    <citation type="submission" date="2012-08" db="EMBL/GenBank/DDBJ databases">
        <title>Genome sequence of Kazachstania naganishii.</title>
        <authorList>
            <person name="Gordon J.L."/>
            <person name="Armisen D."/>
            <person name="Proux-Wera E."/>
            <person name="OhEigeartaigh S.S."/>
            <person name="Byrne K.P."/>
            <person name="Wolfe K.H."/>
        </authorList>
    </citation>
    <scope>NUCLEOTIDE SEQUENCE [LARGE SCALE GENOMIC DNA]</scope>
    <source>
        <strain evidence="13">ATCC MYA-139 / BCRC 22969 / CBS 8797 / CCRC 22969 / KCTC 17520 / NBRC 10181 / NCYC 3082</strain>
    </source>
</reference>